<evidence type="ECO:0008006" key="5">
    <source>
        <dbReference type="Google" id="ProtNLM"/>
    </source>
</evidence>
<protein>
    <recommendedName>
        <fullName evidence="5">Tetratricopeptide repeat-containing protein</fullName>
    </recommendedName>
</protein>
<keyword evidence="2" id="KW-0732">Signal</keyword>
<feature type="compositionally biased region" description="Basic and acidic residues" evidence="1">
    <location>
        <begin position="333"/>
        <end position="346"/>
    </location>
</feature>
<accession>A0ABS8XJC7</accession>
<dbReference type="Gene3D" id="1.25.40.10">
    <property type="entry name" value="Tetratricopeptide repeat domain"/>
    <property type="match status" value="1"/>
</dbReference>
<organism evidence="3 4">
    <name type="scientific">Pelomonas caseinilytica</name>
    <dbReference type="NCBI Taxonomy" id="2906763"/>
    <lineage>
        <taxon>Bacteria</taxon>
        <taxon>Pseudomonadati</taxon>
        <taxon>Pseudomonadota</taxon>
        <taxon>Betaproteobacteria</taxon>
        <taxon>Burkholderiales</taxon>
        <taxon>Sphaerotilaceae</taxon>
        <taxon>Roseateles</taxon>
    </lineage>
</organism>
<feature type="signal peptide" evidence="2">
    <location>
        <begin position="1"/>
        <end position="24"/>
    </location>
</feature>
<dbReference type="RefSeq" id="WP_233393099.1">
    <property type="nucleotide sequence ID" value="NZ_JAJTWT010000006.1"/>
</dbReference>
<comment type="caution">
    <text evidence="3">The sequence shown here is derived from an EMBL/GenBank/DDBJ whole genome shotgun (WGS) entry which is preliminary data.</text>
</comment>
<evidence type="ECO:0000313" key="4">
    <source>
        <dbReference type="Proteomes" id="UP001201463"/>
    </source>
</evidence>
<keyword evidence="4" id="KW-1185">Reference proteome</keyword>
<dbReference type="EMBL" id="JAJTWT010000006">
    <property type="protein sequence ID" value="MCE4538656.1"/>
    <property type="molecule type" value="Genomic_DNA"/>
</dbReference>
<sequence length="354" mass="37426">MNRLALLLTALAVLAGCASGPPPAATDGSIALANLDAQIRQQGDDPGALELWLLRLQFLADAGMLDRIAALADASAATPAERLRRARARMALHRFTDAEADLDAGAATPAQRAALLVATGRAAEALPVLRAHAARQPGFASLDALARAEAAAGHLEAADGLYAQALDRLDTTSPFPAAAIAFARGLMWSEQGGDPERGARAYAQALGLVPEFAAAGVHLAELDLARGDVAAAEARLLWVVIHTGELEALARLGELHRRQGDVARGNDEIAAAGRRYEALLARHPAAFADHAAEFYLGPGADPERAWTWAQANLRERPTRRAYRLAVRAAEATGRPDEARALRDRMQARHPPRAA</sequence>
<dbReference type="Proteomes" id="UP001201463">
    <property type="component" value="Unassembled WGS sequence"/>
</dbReference>
<dbReference type="SUPFAM" id="SSF48452">
    <property type="entry name" value="TPR-like"/>
    <property type="match status" value="1"/>
</dbReference>
<feature type="chain" id="PRO_5046348473" description="Tetratricopeptide repeat-containing protein" evidence="2">
    <location>
        <begin position="25"/>
        <end position="354"/>
    </location>
</feature>
<feature type="region of interest" description="Disordered" evidence="1">
    <location>
        <begin position="331"/>
        <end position="354"/>
    </location>
</feature>
<name>A0ABS8XJC7_9BURK</name>
<evidence type="ECO:0000256" key="2">
    <source>
        <dbReference type="SAM" id="SignalP"/>
    </source>
</evidence>
<evidence type="ECO:0000256" key="1">
    <source>
        <dbReference type="SAM" id="MobiDB-lite"/>
    </source>
</evidence>
<reference evidence="3 4" key="1">
    <citation type="submission" date="2021-12" db="EMBL/GenBank/DDBJ databases">
        <title>Genome seq of p7.</title>
        <authorList>
            <person name="Seo T."/>
        </authorList>
    </citation>
    <scope>NUCLEOTIDE SEQUENCE [LARGE SCALE GENOMIC DNA]</scope>
    <source>
        <strain evidence="3 4">P7</strain>
    </source>
</reference>
<proteinExistence type="predicted"/>
<evidence type="ECO:0000313" key="3">
    <source>
        <dbReference type="EMBL" id="MCE4538656.1"/>
    </source>
</evidence>
<gene>
    <name evidence="3" type="ORF">LXT12_15500</name>
</gene>
<dbReference type="InterPro" id="IPR011990">
    <property type="entry name" value="TPR-like_helical_dom_sf"/>
</dbReference>
<dbReference type="PROSITE" id="PS51257">
    <property type="entry name" value="PROKAR_LIPOPROTEIN"/>
    <property type="match status" value="1"/>
</dbReference>